<dbReference type="PROSITE" id="PS00356">
    <property type="entry name" value="HTH_LACI_1"/>
    <property type="match status" value="1"/>
</dbReference>
<dbReference type="AlphaFoldDB" id="A0A5C8ZHK7"/>
<evidence type="ECO:0000256" key="3">
    <source>
        <dbReference type="ARBA" id="ARBA00023163"/>
    </source>
</evidence>
<feature type="domain" description="HTH lacI-type" evidence="4">
    <location>
        <begin position="18"/>
        <end position="72"/>
    </location>
</feature>
<reference evidence="5 6" key="1">
    <citation type="submission" date="2019-07" db="EMBL/GenBank/DDBJ databases">
        <title>Quadrisphaera sp. strain DD2A genome sequencing and assembly.</title>
        <authorList>
            <person name="Kim I."/>
        </authorList>
    </citation>
    <scope>NUCLEOTIDE SEQUENCE [LARGE SCALE GENOMIC DNA]</scope>
    <source>
        <strain evidence="5 6">DD2A</strain>
    </source>
</reference>
<sequence>MVVTGNTTTPSGQSAPAASIRDVARQAGVSHVTVSRVINHHPNVSPATREKVQAAIEALGFRPSSTARALASGGAHQVTVITSDTSLYGYASTLRGVEEAARAAGVGVAISVLDSAEPHVVQAAVERVSDPREGAVIVLAFDKAGVRAMEALPAGVRTAAAVESIVGRRAGSKKKAAAWAWFDDIAAARTATGHLLELGHPTVHHLAIPSSTRVGDRQRGWEQALTEAGAPVPQPVPAKGWGTAAAHAAALELLGEGRDGDGHPVTALLCGNDDQALGVLRAARDLGLSVPGDLSVVGFDDVPGAAYYAPSLTTVRFDFAALGRRTFELLGIGQRSADSTEVVVPAPELVVRESSGPPR</sequence>
<accession>A0A5C8ZHK7</accession>
<dbReference type="RefSeq" id="WP_147925712.1">
    <property type="nucleotide sequence ID" value="NZ_VKAC01000004.1"/>
</dbReference>
<dbReference type="InterPro" id="IPR010982">
    <property type="entry name" value="Lambda_DNA-bd_dom_sf"/>
</dbReference>
<evidence type="ECO:0000256" key="1">
    <source>
        <dbReference type="ARBA" id="ARBA00023015"/>
    </source>
</evidence>
<protein>
    <submittedName>
        <fullName evidence="5">LacI family transcriptional regulator</fullName>
    </submittedName>
</protein>
<dbReference type="Pfam" id="PF00356">
    <property type="entry name" value="LacI"/>
    <property type="match status" value="1"/>
</dbReference>
<dbReference type="PRINTS" id="PR00036">
    <property type="entry name" value="HTHLACI"/>
</dbReference>
<dbReference type="GO" id="GO:0000976">
    <property type="term" value="F:transcription cis-regulatory region binding"/>
    <property type="evidence" value="ECO:0007669"/>
    <property type="project" value="TreeGrafter"/>
</dbReference>
<dbReference type="InterPro" id="IPR000843">
    <property type="entry name" value="HTH_LacI"/>
</dbReference>
<dbReference type="Pfam" id="PF13377">
    <property type="entry name" value="Peripla_BP_3"/>
    <property type="match status" value="1"/>
</dbReference>
<keyword evidence="3" id="KW-0804">Transcription</keyword>
<dbReference type="Proteomes" id="UP000321234">
    <property type="component" value="Unassembled WGS sequence"/>
</dbReference>
<dbReference type="SUPFAM" id="SSF53822">
    <property type="entry name" value="Periplasmic binding protein-like I"/>
    <property type="match status" value="1"/>
</dbReference>
<evidence type="ECO:0000259" key="4">
    <source>
        <dbReference type="PROSITE" id="PS50932"/>
    </source>
</evidence>
<dbReference type="InterPro" id="IPR028082">
    <property type="entry name" value="Peripla_BP_I"/>
</dbReference>
<keyword evidence="6" id="KW-1185">Reference proteome</keyword>
<dbReference type="GO" id="GO:0003700">
    <property type="term" value="F:DNA-binding transcription factor activity"/>
    <property type="evidence" value="ECO:0007669"/>
    <property type="project" value="TreeGrafter"/>
</dbReference>
<dbReference type="SMART" id="SM00354">
    <property type="entry name" value="HTH_LACI"/>
    <property type="match status" value="1"/>
</dbReference>
<evidence type="ECO:0000313" key="6">
    <source>
        <dbReference type="Proteomes" id="UP000321234"/>
    </source>
</evidence>
<proteinExistence type="predicted"/>
<dbReference type="EMBL" id="VKAC01000004">
    <property type="protein sequence ID" value="TXR56583.1"/>
    <property type="molecule type" value="Genomic_DNA"/>
</dbReference>
<keyword evidence="2" id="KW-0238">DNA-binding</keyword>
<dbReference type="PANTHER" id="PTHR30146">
    <property type="entry name" value="LACI-RELATED TRANSCRIPTIONAL REPRESSOR"/>
    <property type="match status" value="1"/>
</dbReference>
<dbReference type="SUPFAM" id="SSF47413">
    <property type="entry name" value="lambda repressor-like DNA-binding domains"/>
    <property type="match status" value="1"/>
</dbReference>
<keyword evidence="1" id="KW-0805">Transcription regulation</keyword>
<dbReference type="Gene3D" id="3.40.50.2300">
    <property type="match status" value="2"/>
</dbReference>
<dbReference type="InterPro" id="IPR046335">
    <property type="entry name" value="LacI/GalR-like_sensor"/>
</dbReference>
<name>A0A5C8ZHK7_9ACTN</name>
<organism evidence="5 6">
    <name type="scientific">Quadrisphaera setariae</name>
    <dbReference type="NCBI Taxonomy" id="2593304"/>
    <lineage>
        <taxon>Bacteria</taxon>
        <taxon>Bacillati</taxon>
        <taxon>Actinomycetota</taxon>
        <taxon>Actinomycetes</taxon>
        <taxon>Kineosporiales</taxon>
        <taxon>Kineosporiaceae</taxon>
        <taxon>Quadrisphaera</taxon>
    </lineage>
</organism>
<dbReference type="Gene3D" id="1.10.260.40">
    <property type="entry name" value="lambda repressor-like DNA-binding domains"/>
    <property type="match status" value="1"/>
</dbReference>
<dbReference type="PANTHER" id="PTHR30146:SF109">
    <property type="entry name" value="HTH-TYPE TRANSCRIPTIONAL REGULATOR GALS"/>
    <property type="match status" value="1"/>
</dbReference>
<dbReference type="PROSITE" id="PS50932">
    <property type="entry name" value="HTH_LACI_2"/>
    <property type="match status" value="1"/>
</dbReference>
<dbReference type="OrthoDB" id="9785139at2"/>
<comment type="caution">
    <text evidence="5">The sequence shown here is derived from an EMBL/GenBank/DDBJ whole genome shotgun (WGS) entry which is preliminary data.</text>
</comment>
<evidence type="ECO:0000256" key="2">
    <source>
        <dbReference type="ARBA" id="ARBA00023125"/>
    </source>
</evidence>
<gene>
    <name evidence="5" type="ORF">FMM08_07280</name>
</gene>
<evidence type="ECO:0000313" key="5">
    <source>
        <dbReference type="EMBL" id="TXR56583.1"/>
    </source>
</evidence>
<dbReference type="CDD" id="cd01392">
    <property type="entry name" value="HTH_LacI"/>
    <property type="match status" value="1"/>
</dbReference>